<dbReference type="KEGG" id="tvl:FAZ95_23650"/>
<keyword evidence="4" id="KW-1185">Reference proteome</keyword>
<dbReference type="InterPro" id="IPR009839">
    <property type="entry name" value="SseB_N"/>
</dbReference>
<gene>
    <name evidence="3" type="ORF">FAZ95_23650</name>
</gene>
<reference evidence="3 4" key="1">
    <citation type="submission" date="2019-05" db="EMBL/GenBank/DDBJ databases">
        <title>Burkholderia sp. DHOD12, isolated from subtropical forest soil.</title>
        <authorList>
            <person name="Gao Z.-H."/>
            <person name="Qiu L.-H."/>
        </authorList>
    </citation>
    <scope>NUCLEOTIDE SEQUENCE [LARGE SCALE GENOMIC DNA]</scope>
    <source>
        <strain evidence="3 4">DHOD12</strain>
    </source>
</reference>
<evidence type="ECO:0000313" key="3">
    <source>
        <dbReference type="EMBL" id="QCP52182.1"/>
    </source>
</evidence>
<dbReference type="OrthoDB" id="5622177at2"/>
<evidence type="ECO:0000259" key="1">
    <source>
        <dbReference type="Pfam" id="PF07179"/>
    </source>
</evidence>
<sequence>MYVRHENEMERLLRLAATEPAYRPQFSRALLNAEVFILGHPENELVQGTLQAGTKVSVKNWYREDGSPVIPFFTSEEAMRLAIREEEKYLRLPARSLFEITRGASLFLNPQLDYGKEFVPGEVEALLNAGVGSQVTTRVIQQETKVLIGKPRIWPEDVVQSVTKLLVGRREVKAAYLALMHDTSIDQQPHLLLAVEFEGEDLQVLQDVGAVAGEYVKTYGPIDVIRIAHSDTGLAGHFYQNDKPFYERTLASKLKSAFGFGRA</sequence>
<protein>
    <submittedName>
        <fullName evidence="3">Enhanced serine sensitivity protein SseB</fullName>
    </submittedName>
</protein>
<feature type="domain" description="SseB protein N-terminal" evidence="1">
    <location>
        <begin position="10"/>
        <end position="125"/>
    </location>
</feature>
<dbReference type="EMBL" id="CP040078">
    <property type="protein sequence ID" value="QCP52182.1"/>
    <property type="molecule type" value="Genomic_DNA"/>
</dbReference>
<dbReference type="Pfam" id="PF07179">
    <property type="entry name" value="SseB"/>
    <property type="match status" value="1"/>
</dbReference>
<dbReference type="AlphaFoldDB" id="A0A4P8ISX5"/>
<feature type="domain" description="SseB protein C-terminal" evidence="2">
    <location>
        <begin position="140"/>
        <end position="248"/>
    </location>
</feature>
<dbReference type="Proteomes" id="UP000298656">
    <property type="component" value="Chromosome 2"/>
</dbReference>
<name>A0A4P8ISX5_9BURK</name>
<accession>A0A4P8ISX5</accession>
<dbReference type="InterPro" id="IPR027945">
    <property type="entry name" value="SseB_C"/>
</dbReference>
<evidence type="ECO:0000259" key="2">
    <source>
        <dbReference type="Pfam" id="PF14581"/>
    </source>
</evidence>
<evidence type="ECO:0000313" key="4">
    <source>
        <dbReference type="Proteomes" id="UP000298656"/>
    </source>
</evidence>
<proteinExistence type="predicted"/>
<organism evidence="3 4">
    <name type="scientific">Trinickia violacea</name>
    <dbReference type="NCBI Taxonomy" id="2571746"/>
    <lineage>
        <taxon>Bacteria</taxon>
        <taxon>Pseudomonadati</taxon>
        <taxon>Pseudomonadota</taxon>
        <taxon>Betaproteobacteria</taxon>
        <taxon>Burkholderiales</taxon>
        <taxon>Burkholderiaceae</taxon>
        <taxon>Trinickia</taxon>
    </lineage>
</organism>
<dbReference type="Pfam" id="PF14581">
    <property type="entry name" value="SseB_C"/>
    <property type="match status" value="1"/>
</dbReference>